<dbReference type="EMBL" id="JACHDN010000001">
    <property type="protein sequence ID" value="MBB5472482.1"/>
    <property type="molecule type" value="Genomic_DNA"/>
</dbReference>
<reference evidence="2 4" key="1">
    <citation type="submission" date="2019-07" db="EMBL/GenBank/DDBJ databases">
        <title>Whole genome shotgun sequence of Cellulomonas hominis NBRC 16055.</title>
        <authorList>
            <person name="Hosoyama A."/>
            <person name="Uohara A."/>
            <person name="Ohji S."/>
            <person name="Ichikawa N."/>
        </authorList>
    </citation>
    <scope>NUCLEOTIDE SEQUENCE [LARGE SCALE GENOMIC DNA]</scope>
    <source>
        <strain evidence="2 4">NBRC 16055</strain>
    </source>
</reference>
<dbReference type="Pfam" id="PF20155">
    <property type="entry name" value="TMP_3"/>
    <property type="match status" value="1"/>
</dbReference>
<evidence type="ECO:0000313" key="2">
    <source>
        <dbReference type="EMBL" id="GEL47400.1"/>
    </source>
</evidence>
<dbReference type="RefSeq" id="WP_146838476.1">
    <property type="nucleotide sequence ID" value="NZ_BJVQ01000037.1"/>
</dbReference>
<dbReference type="AlphaFoldDB" id="A0A511FDR6"/>
<dbReference type="OrthoDB" id="2183194at2"/>
<accession>A0A511FDR6</accession>
<feature type="domain" description="Tape measure protein N-terminal" evidence="1">
    <location>
        <begin position="75"/>
        <end position="244"/>
    </location>
</feature>
<comment type="caution">
    <text evidence="2">The sequence shown here is derived from an EMBL/GenBank/DDBJ whole genome shotgun (WGS) entry which is preliminary data.</text>
</comment>
<evidence type="ECO:0000259" key="1">
    <source>
        <dbReference type="Pfam" id="PF20155"/>
    </source>
</evidence>
<proteinExistence type="predicted"/>
<reference evidence="3 5" key="2">
    <citation type="submission" date="2020-08" db="EMBL/GenBank/DDBJ databases">
        <title>Sequencing the genomes of 1000 actinobacteria strains.</title>
        <authorList>
            <person name="Klenk H.-P."/>
        </authorList>
    </citation>
    <scope>NUCLEOTIDE SEQUENCE [LARGE SCALE GENOMIC DNA]</scope>
    <source>
        <strain evidence="3 5">DSM 9581</strain>
    </source>
</reference>
<dbReference type="Proteomes" id="UP000564629">
    <property type="component" value="Unassembled WGS sequence"/>
</dbReference>
<dbReference type="InterPro" id="IPR013491">
    <property type="entry name" value="Tape_meas_N"/>
</dbReference>
<dbReference type="NCBIfam" id="TIGR02675">
    <property type="entry name" value="tape_meas_nterm"/>
    <property type="match status" value="1"/>
</dbReference>
<protein>
    <submittedName>
        <fullName evidence="3">Tape measure domain-containing protein</fullName>
    </submittedName>
</protein>
<evidence type="ECO:0000313" key="5">
    <source>
        <dbReference type="Proteomes" id="UP000564629"/>
    </source>
</evidence>
<dbReference type="Proteomes" id="UP000321723">
    <property type="component" value="Unassembled WGS sequence"/>
</dbReference>
<organism evidence="2 4">
    <name type="scientific">Cellulomonas hominis</name>
    <dbReference type="NCBI Taxonomy" id="156981"/>
    <lineage>
        <taxon>Bacteria</taxon>
        <taxon>Bacillati</taxon>
        <taxon>Actinomycetota</taxon>
        <taxon>Actinomycetes</taxon>
        <taxon>Micrococcales</taxon>
        <taxon>Cellulomonadaceae</taxon>
        <taxon>Cellulomonas</taxon>
    </lineage>
</organism>
<dbReference type="EMBL" id="BJVQ01000037">
    <property type="protein sequence ID" value="GEL47400.1"/>
    <property type="molecule type" value="Genomic_DNA"/>
</dbReference>
<gene>
    <name evidence="2" type="ORF">CHO01_25160</name>
    <name evidence="3" type="ORF">HNR08_001218</name>
</gene>
<evidence type="ECO:0000313" key="3">
    <source>
        <dbReference type="EMBL" id="MBB5472482.1"/>
    </source>
</evidence>
<keyword evidence="4" id="KW-1185">Reference proteome</keyword>
<sequence>MALTVGELVAYIRADGQQFDQQVDQSGQKFQGLGRLVQAGTKVLATSFVALTTGAAAMGAAVFKIGADYNRLQQSSRAALTTLLGSAEAANAQMDKLDEFARNSPFAKQVFITAQQQLLGFGVQAEKVLPILDAVQNAVAAVGGSNEQVSQVTYALSQMQGQGKLTGETLNQLGQYGIDAAGILGAALGKTGAEIRELASKPGGIPVDEVWDPLVAGLMERFGGATANIKLQMDGALDRIKGAIRDIGSVIATPFIDPKGGGRAVEWANKVADALRALETKAKPLVALLVDRFTPALDSVTPALDKVRGLINTWDLSKVNGQLDTLTGYTPLVAAGSASLYAYGTQNIPILSKLGLSINPVVAGVAALIATSPELRAAGGAFLGALQPLLPIAGSLAKALADTAMVAGRELAPAARDLLLAAADLAVRVGTDLSPALLGVVRAGAPVAEMLAEVVSWISEIPTPVLVAVTAFVALSQVREPLEGAFSTLRGVISAFSENMEASRGVAQALGREVSGVGTLSIAAQAGVSTLGAALKTAFVSNAVGLAITGISAAISVFIGHQAAARQRVDDFKSSLDEATGAITENTRAVAYNGLEQSGVIEKARQLGVSLKDLVDAAIDPTSEGYRRLAERGREANAELKAATDAHGANAGAIKPVVDANESLWEVLRAVGVQQDQVAESQAAWRAEQDAGLHATDDLAGSVVNLNEKLQEQIQTQKDAAGVAMSLREAQIAQTESQKAATDAAAAGAQVARDQSGAVDLNAESTIAADKALLDLAARNAQVTEAMTKQNATSQELYATTVQQRDAFINTATSMGYTREEASKLATQYGLIPQTVTTKVVAETTEASGAVTRIVESLNNINGKTYRAVVRVDTQGNTTVTTGLGNMIAQADGGFWPVGMRVRPMAGGGVLSRQAQFAPAGSNILWAEDETGGETYIPHALSKRARATEFLDATAREFGYRLIPANVQPRANGSTAAPVEPVPAAGGWSRADLDYLAERIGQEVLAGARDVSALTLSAARRAAEGSRTTSGVVR</sequence>
<name>A0A511FDR6_9CELL</name>
<evidence type="ECO:0000313" key="4">
    <source>
        <dbReference type="Proteomes" id="UP000321723"/>
    </source>
</evidence>